<dbReference type="AlphaFoldDB" id="A0A382KM97"/>
<dbReference type="NCBIfam" id="TIGR00118">
    <property type="entry name" value="acolac_lg"/>
    <property type="match status" value="1"/>
</dbReference>
<dbReference type="Gene3D" id="3.40.50.1220">
    <property type="entry name" value="TPP-binding domain"/>
    <property type="match status" value="1"/>
</dbReference>
<dbReference type="GO" id="GO:0030976">
    <property type="term" value="F:thiamine pyrophosphate binding"/>
    <property type="evidence" value="ECO:0007669"/>
    <property type="project" value="InterPro"/>
</dbReference>
<dbReference type="PANTHER" id="PTHR18968">
    <property type="entry name" value="THIAMINE PYROPHOSPHATE ENZYMES"/>
    <property type="match status" value="1"/>
</dbReference>
<dbReference type="Pfam" id="PF02776">
    <property type="entry name" value="TPP_enzyme_N"/>
    <property type="match status" value="1"/>
</dbReference>
<feature type="domain" description="Thiamine pyrophosphate enzyme central" evidence="3">
    <location>
        <begin position="193"/>
        <end position="327"/>
    </location>
</feature>
<evidence type="ECO:0000313" key="5">
    <source>
        <dbReference type="EMBL" id="SVC24583.1"/>
    </source>
</evidence>
<feature type="domain" description="Thiamine pyrophosphate enzyme N-terminal TPP-binding" evidence="4">
    <location>
        <begin position="4"/>
        <end position="117"/>
    </location>
</feature>
<dbReference type="InterPro" id="IPR012846">
    <property type="entry name" value="Acetolactate_synth_lsu"/>
</dbReference>
<dbReference type="FunFam" id="3.40.50.1220:FF:000008">
    <property type="entry name" value="Acetolactate synthase"/>
    <property type="match status" value="1"/>
</dbReference>
<comment type="cofactor">
    <cofactor evidence="1">
        <name>thiamine diphosphate</name>
        <dbReference type="ChEBI" id="CHEBI:58937"/>
    </cofactor>
</comment>
<feature type="non-terminal residue" evidence="5">
    <location>
        <position position="389"/>
    </location>
</feature>
<name>A0A382KM97_9ZZZZ</name>
<dbReference type="GO" id="GO:0000287">
    <property type="term" value="F:magnesium ion binding"/>
    <property type="evidence" value="ECO:0007669"/>
    <property type="project" value="InterPro"/>
</dbReference>
<dbReference type="Pfam" id="PF00205">
    <property type="entry name" value="TPP_enzyme_M"/>
    <property type="match status" value="1"/>
</dbReference>
<organism evidence="5">
    <name type="scientific">marine metagenome</name>
    <dbReference type="NCBI Taxonomy" id="408172"/>
    <lineage>
        <taxon>unclassified sequences</taxon>
        <taxon>metagenomes</taxon>
        <taxon>ecological metagenomes</taxon>
    </lineage>
</organism>
<dbReference type="PANTHER" id="PTHR18968:SF13">
    <property type="entry name" value="ACETOLACTATE SYNTHASE CATALYTIC SUBUNIT, MITOCHONDRIAL"/>
    <property type="match status" value="1"/>
</dbReference>
<dbReference type="CDD" id="cd07035">
    <property type="entry name" value="TPP_PYR_POX_like"/>
    <property type="match status" value="1"/>
</dbReference>
<evidence type="ECO:0008006" key="6">
    <source>
        <dbReference type="Google" id="ProtNLM"/>
    </source>
</evidence>
<dbReference type="SUPFAM" id="SSF52467">
    <property type="entry name" value="DHS-like NAD/FAD-binding domain"/>
    <property type="match status" value="1"/>
</dbReference>
<evidence type="ECO:0000256" key="2">
    <source>
        <dbReference type="ARBA" id="ARBA00007812"/>
    </source>
</evidence>
<evidence type="ECO:0000256" key="1">
    <source>
        <dbReference type="ARBA" id="ARBA00001964"/>
    </source>
</evidence>
<evidence type="ECO:0000259" key="3">
    <source>
        <dbReference type="Pfam" id="PF00205"/>
    </source>
</evidence>
<dbReference type="GO" id="GO:0009097">
    <property type="term" value="P:isoleucine biosynthetic process"/>
    <property type="evidence" value="ECO:0007669"/>
    <property type="project" value="TreeGrafter"/>
</dbReference>
<dbReference type="InterPro" id="IPR029035">
    <property type="entry name" value="DHS-like_NAD/FAD-binding_dom"/>
</dbReference>
<sequence length="389" mass="42086">MKLNGGQMICQALLNEGVDTVFGIPGGAIMPLYQTLPQYPGLRHILVRHEQGASMAADGYGRVTGKVGVCFATSGPGATNLVTGLAGAMMDSVPLVAITGQVTREAIGTDAFQEADVTGVTLPVIKHNFLVMSVEELPRVIKEAFYIARTGRPGPVLVDVPKDIFVEVADFEYPETVELPGYPPKQDGDPEAIKQAAELIARSKRPVIMAGHGIIISGAYKELQEFAEKGQFPVVTTLLGISSFKSNHVLNIGLPGMHGSAYASYMIEESDLLIALGMRFDDRVTSKVSLFAPNAKIIHVDIDPAELGKNVRPTVPIVGDVKHVLKQFMPLVGKADRREWLSHIDELQRNHPLWLEEGDTLRPQDVIRQISDSTQGKAIIATGVGQHQM</sequence>
<proteinExistence type="inferred from homology"/>
<dbReference type="FunFam" id="3.40.50.970:FF:000007">
    <property type="entry name" value="Acetolactate synthase"/>
    <property type="match status" value="1"/>
</dbReference>
<evidence type="ECO:0000259" key="4">
    <source>
        <dbReference type="Pfam" id="PF02776"/>
    </source>
</evidence>
<dbReference type="EMBL" id="UINC01081066">
    <property type="protein sequence ID" value="SVC24583.1"/>
    <property type="molecule type" value="Genomic_DNA"/>
</dbReference>
<comment type="similarity">
    <text evidence="2">Belongs to the TPP enzyme family.</text>
</comment>
<accession>A0A382KM97</accession>
<dbReference type="GO" id="GO:0005948">
    <property type="term" value="C:acetolactate synthase complex"/>
    <property type="evidence" value="ECO:0007669"/>
    <property type="project" value="TreeGrafter"/>
</dbReference>
<dbReference type="GO" id="GO:0009099">
    <property type="term" value="P:L-valine biosynthetic process"/>
    <property type="evidence" value="ECO:0007669"/>
    <property type="project" value="TreeGrafter"/>
</dbReference>
<reference evidence="5" key="1">
    <citation type="submission" date="2018-05" db="EMBL/GenBank/DDBJ databases">
        <authorList>
            <person name="Lanie J.A."/>
            <person name="Ng W.-L."/>
            <person name="Kazmierczak K.M."/>
            <person name="Andrzejewski T.M."/>
            <person name="Davidsen T.M."/>
            <person name="Wayne K.J."/>
            <person name="Tettelin H."/>
            <person name="Glass J.I."/>
            <person name="Rusch D."/>
            <person name="Podicherti R."/>
            <person name="Tsui H.-C.T."/>
            <person name="Winkler M.E."/>
        </authorList>
    </citation>
    <scope>NUCLEOTIDE SEQUENCE</scope>
</reference>
<gene>
    <name evidence="5" type="ORF">METZ01_LOCUS277437</name>
</gene>
<protein>
    <recommendedName>
        <fullName evidence="6">Acetolactate synthase</fullName>
    </recommendedName>
</protein>
<dbReference type="SUPFAM" id="SSF52518">
    <property type="entry name" value="Thiamin diphosphate-binding fold (THDP-binding)"/>
    <property type="match status" value="1"/>
</dbReference>
<dbReference type="InterPro" id="IPR029061">
    <property type="entry name" value="THDP-binding"/>
</dbReference>
<dbReference type="InterPro" id="IPR045229">
    <property type="entry name" value="TPP_enz"/>
</dbReference>
<dbReference type="GO" id="GO:0003984">
    <property type="term" value="F:acetolactate synthase activity"/>
    <property type="evidence" value="ECO:0007669"/>
    <property type="project" value="InterPro"/>
</dbReference>
<dbReference type="InterPro" id="IPR012000">
    <property type="entry name" value="Thiamin_PyroP_enz_cen_dom"/>
</dbReference>
<dbReference type="Gene3D" id="3.40.50.970">
    <property type="match status" value="2"/>
</dbReference>
<dbReference type="InterPro" id="IPR012001">
    <property type="entry name" value="Thiamin_PyroP_enz_TPP-bd_dom"/>
</dbReference>
<dbReference type="GO" id="GO:0050660">
    <property type="term" value="F:flavin adenine dinucleotide binding"/>
    <property type="evidence" value="ECO:0007669"/>
    <property type="project" value="InterPro"/>
</dbReference>